<sequence length="374" mass="39739">MSRRSALRSLAGCGALVAGVAACSGSGDQAVGPSTATAGLRLGAEWEPQARTFMCWPTSDIWGGQAGAVQGDIAALARTIGGYQPVVMMARPELADAAQRACGDDVEVVPIPADDLWARDTVPVFVERNRSLAGVDLNFNGWGGKQEPHDQDARVARAVLAKYEIPRVATWLVSEGGALETDGQGTLLVTESSLVNRNRNPGKTRQQIEDELKRTLGVTKVIWFAGVAGKDITDAHIDCLVRFTAPGVVLLDRPAPGAEPDVWSRASAQAKQVLADATDARGRKLKVIELPQPDPDKITGRGEEFLSSYANFSIANKVVLLPRFGDAAADDHARQILAEQYPGREIRQLRIDNIAAGGGGIHCATHDQPRAATG</sequence>
<dbReference type="GO" id="GO:0004668">
    <property type="term" value="F:protein-arginine deiminase activity"/>
    <property type="evidence" value="ECO:0007669"/>
    <property type="project" value="InterPro"/>
</dbReference>
<dbReference type="GO" id="GO:0047632">
    <property type="term" value="F:agmatine deiminase activity"/>
    <property type="evidence" value="ECO:0007669"/>
    <property type="project" value="TreeGrafter"/>
</dbReference>
<dbReference type="Pfam" id="PF04371">
    <property type="entry name" value="PAD_porph"/>
    <property type="match status" value="1"/>
</dbReference>
<accession>A0A7K1KZE1</accession>
<keyword evidence="2" id="KW-0732">Signal</keyword>
<name>A0A7K1KZE1_9ACTN</name>
<evidence type="ECO:0000256" key="2">
    <source>
        <dbReference type="SAM" id="SignalP"/>
    </source>
</evidence>
<dbReference type="SUPFAM" id="SSF55909">
    <property type="entry name" value="Pentein"/>
    <property type="match status" value="1"/>
</dbReference>
<dbReference type="PROSITE" id="PS51257">
    <property type="entry name" value="PROKAR_LIPOPROTEIN"/>
    <property type="match status" value="1"/>
</dbReference>
<evidence type="ECO:0000313" key="4">
    <source>
        <dbReference type="Proteomes" id="UP000432015"/>
    </source>
</evidence>
<dbReference type="InterPro" id="IPR007466">
    <property type="entry name" value="Peptidyl-Arg-deiminase_porph"/>
</dbReference>
<evidence type="ECO:0000313" key="3">
    <source>
        <dbReference type="EMBL" id="MUN37447.1"/>
    </source>
</evidence>
<feature type="chain" id="PRO_5038985092" evidence="2">
    <location>
        <begin position="21"/>
        <end position="374"/>
    </location>
</feature>
<reference evidence="3 4" key="1">
    <citation type="submission" date="2019-11" db="EMBL/GenBank/DDBJ databases">
        <authorList>
            <person name="Cao P."/>
        </authorList>
    </citation>
    <scope>NUCLEOTIDE SEQUENCE [LARGE SCALE GENOMIC DNA]</scope>
    <source>
        <strain evidence="3 4">NEAU-AAG5</strain>
    </source>
</reference>
<dbReference type="AlphaFoldDB" id="A0A7K1KZE1"/>
<dbReference type="PANTHER" id="PTHR31377:SF0">
    <property type="entry name" value="AGMATINE DEIMINASE-RELATED"/>
    <property type="match status" value="1"/>
</dbReference>
<feature type="signal peptide" evidence="2">
    <location>
        <begin position="1"/>
        <end position="20"/>
    </location>
</feature>
<comment type="caution">
    <text evidence="3">The sequence shown here is derived from an EMBL/GenBank/DDBJ whole genome shotgun (WGS) entry which is preliminary data.</text>
</comment>
<protein>
    <submittedName>
        <fullName evidence="3">Agmatine deiminase family protein</fullName>
    </submittedName>
</protein>
<dbReference type="PANTHER" id="PTHR31377">
    <property type="entry name" value="AGMATINE DEIMINASE-RELATED"/>
    <property type="match status" value="1"/>
</dbReference>
<dbReference type="EMBL" id="WOFH01000004">
    <property type="protein sequence ID" value="MUN37447.1"/>
    <property type="molecule type" value="Genomic_DNA"/>
</dbReference>
<gene>
    <name evidence="3" type="ORF">GNZ18_12650</name>
</gene>
<keyword evidence="4" id="KW-1185">Reference proteome</keyword>
<dbReference type="GO" id="GO:0009446">
    <property type="term" value="P:putrescine biosynthetic process"/>
    <property type="evidence" value="ECO:0007669"/>
    <property type="project" value="InterPro"/>
</dbReference>
<evidence type="ECO:0000256" key="1">
    <source>
        <dbReference type="ARBA" id="ARBA00022801"/>
    </source>
</evidence>
<dbReference type="Proteomes" id="UP000432015">
    <property type="component" value="Unassembled WGS sequence"/>
</dbReference>
<keyword evidence="1" id="KW-0378">Hydrolase</keyword>
<dbReference type="Gene3D" id="3.75.10.10">
    <property type="entry name" value="L-arginine/glycine Amidinotransferase, Chain A"/>
    <property type="match status" value="1"/>
</dbReference>
<organism evidence="3 4">
    <name type="scientific">Actinomadura litoris</name>
    <dbReference type="NCBI Taxonomy" id="2678616"/>
    <lineage>
        <taxon>Bacteria</taxon>
        <taxon>Bacillati</taxon>
        <taxon>Actinomycetota</taxon>
        <taxon>Actinomycetes</taxon>
        <taxon>Streptosporangiales</taxon>
        <taxon>Thermomonosporaceae</taxon>
        <taxon>Actinomadura</taxon>
    </lineage>
</organism>
<proteinExistence type="predicted"/>